<organism evidence="1 2">
    <name type="scientific">Erwinia phage vB_EamP-S2</name>
    <dbReference type="NCBI Taxonomy" id="2070198"/>
    <lineage>
        <taxon>Viruses</taxon>
        <taxon>Duplodnaviria</taxon>
        <taxon>Heunggongvirae</taxon>
        <taxon>Uroviricota</taxon>
        <taxon>Caudoviricetes</taxon>
        <taxon>Autographivirales</taxon>
        <taxon>Autosignataviridae</taxon>
        <taxon>Molineuxvirinae</taxon>
        <taxon>Eracentumvirus</taxon>
        <taxon>Eracentumvirus S2</taxon>
    </lineage>
</organism>
<protein>
    <submittedName>
        <fullName evidence="1">Terminase small subunit</fullName>
    </submittedName>
</protein>
<name>A0A2K9V505_9CAUD</name>
<reference evidence="1 2" key="1">
    <citation type="submission" date="2017-12" db="EMBL/GenBank/DDBJ databases">
        <title>Complete Genome Sequences of Erwinia amylovora Phages vB_EamP-S2 and vB_EamM-Bue1.</title>
        <authorList>
            <person name="Knecht L.E."/>
            <person name="Born Y."/>
            <person name="Pothier J.F."/>
            <person name="Loessner M.J."/>
            <person name="Fieseler L."/>
        </authorList>
    </citation>
    <scope>NUCLEOTIDE SEQUENCE [LARGE SCALE GENOMIC DNA]</scope>
</reference>
<dbReference type="EMBL" id="MG736918">
    <property type="protein sequence ID" value="AUV57240.1"/>
    <property type="molecule type" value="Genomic_DNA"/>
</dbReference>
<keyword evidence="2" id="KW-1185">Reference proteome</keyword>
<evidence type="ECO:0000313" key="2">
    <source>
        <dbReference type="Proteomes" id="UP000241070"/>
    </source>
</evidence>
<accession>A0A2K9V505</accession>
<dbReference type="Pfam" id="PF11123">
    <property type="entry name" value="DNA_Packaging_2"/>
    <property type="match status" value="1"/>
</dbReference>
<dbReference type="Proteomes" id="UP000241070">
    <property type="component" value="Segment"/>
</dbReference>
<dbReference type="KEGG" id="vg:54988068"/>
<evidence type="ECO:0000313" key="1">
    <source>
        <dbReference type="EMBL" id="AUV57240.1"/>
    </source>
</evidence>
<dbReference type="GeneID" id="54988068"/>
<proteinExistence type="predicted"/>
<dbReference type="RefSeq" id="YP_009797651.1">
    <property type="nucleotide sequence ID" value="NC_047917.1"/>
</dbReference>
<sequence length="98" mass="10494">MATNKNAATEDEVGYLHSALTKLFKAKVDALLSMIEDDPESAAVIVSGKDLQAIATWVDKNGITATPADFEGVNDLTKKLDRLKQASSGKVVKFVKEA</sequence>
<dbReference type="InterPro" id="IPR024345">
    <property type="entry name" value="DNA_matur_Phage_T7-like"/>
</dbReference>